<feature type="compositionally biased region" description="Low complexity" evidence="2">
    <location>
        <begin position="208"/>
        <end position="217"/>
    </location>
</feature>
<reference evidence="3 4" key="1">
    <citation type="submission" date="2020-10" db="EMBL/GenBank/DDBJ databases">
        <title>Identification of Nocardia species via Next-generation sequencing and recognition of intraspecies genetic diversity.</title>
        <authorList>
            <person name="Li P."/>
            <person name="Li P."/>
            <person name="Lu B."/>
        </authorList>
    </citation>
    <scope>NUCLEOTIDE SEQUENCE [LARGE SCALE GENOMIC DNA]</scope>
    <source>
        <strain evidence="3 4">BJ06-0143</strain>
    </source>
</reference>
<organism evidence="3 4">
    <name type="scientific">Nocardia higoensis</name>
    <dbReference type="NCBI Taxonomy" id="228599"/>
    <lineage>
        <taxon>Bacteria</taxon>
        <taxon>Bacillati</taxon>
        <taxon>Actinomycetota</taxon>
        <taxon>Actinomycetes</taxon>
        <taxon>Mycobacteriales</taxon>
        <taxon>Nocardiaceae</taxon>
        <taxon>Nocardia</taxon>
    </lineage>
</organism>
<feature type="compositionally biased region" description="Low complexity" evidence="2">
    <location>
        <begin position="511"/>
        <end position="522"/>
    </location>
</feature>
<comment type="caution">
    <text evidence="3">The sequence shown here is derived from an EMBL/GenBank/DDBJ whole genome shotgun (WGS) entry which is preliminary data.</text>
</comment>
<evidence type="ECO:0000256" key="2">
    <source>
        <dbReference type="SAM" id="MobiDB-lite"/>
    </source>
</evidence>
<feature type="compositionally biased region" description="Low complexity" evidence="2">
    <location>
        <begin position="396"/>
        <end position="411"/>
    </location>
</feature>
<feature type="region of interest" description="Disordered" evidence="2">
    <location>
        <begin position="169"/>
        <end position="224"/>
    </location>
</feature>
<feature type="coiled-coil region" evidence="1">
    <location>
        <begin position="266"/>
        <end position="293"/>
    </location>
</feature>
<dbReference type="Proteomes" id="UP000707731">
    <property type="component" value="Unassembled WGS sequence"/>
</dbReference>
<protein>
    <submittedName>
        <fullName evidence="3">Uncharacterized protein</fullName>
    </submittedName>
</protein>
<accession>A0ABS0DIX3</accession>
<sequence>MADNEVDQITREMRALGQAATAAIAAWRRQNPGKTRVPRKVRKEAVRELRESMRAHERLIADERRFQRASVEQMIANHRAMSLDLHRSAPGTPEQYARAQWAHAQQRHMLAEQIHAAGHLTREERGQAVMALVSAHYADDPNVRQRPVWGPKPYGMTALKARLAERVSRVQEGLEQRRENRSARKAPPRPAAPSIPGMHQDRSNPMPAQDQAANARRAQMRRQDLAEEAWWQQQWAEAGATPDPILDQARWQQQQWAQADATPDPMPDRSAEIAALEQQLRNLAAERDLERRAIAERDQLRVKVTELGEKVLDARQQHKSVADQLAQRGQELTDVHAELAQVRGERDAAVRKLIEHTPPQQRYGSPERQAQQARPTTKTPKSPEVPKAEATPETPEAPQAESAPKAPASPKRTGSRSRKSPAAPAAPEKELAGAVAGAATGGRSNGSTRRVNGSRKLVNEVRVDTPTQIGVVIENGRIKTPAPAARINGSRKVTTPAAPSASEIPWPAEEPPNGFEPPEFDR</sequence>
<feature type="region of interest" description="Disordered" evidence="2">
    <location>
        <begin position="356"/>
        <end position="459"/>
    </location>
</feature>
<feature type="compositionally biased region" description="Low complexity" evidence="2">
    <location>
        <begin position="420"/>
        <end position="438"/>
    </location>
</feature>
<dbReference type="RefSeq" id="WP_195005253.1">
    <property type="nucleotide sequence ID" value="NZ_JADLQN010000016.1"/>
</dbReference>
<keyword evidence="1" id="KW-0175">Coiled coil</keyword>
<feature type="compositionally biased region" description="Basic and acidic residues" evidence="2">
    <location>
        <begin position="169"/>
        <end position="182"/>
    </location>
</feature>
<name>A0ABS0DIX3_9NOCA</name>
<dbReference type="EMBL" id="JADLQN010000016">
    <property type="protein sequence ID" value="MBF6358419.1"/>
    <property type="molecule type" value="Genomic_DNA"/>
</dbReference>
<keyword evidence="4" id="KW-1185">Reference proteome</keyword>
<evidence type="ECO:0000256" key="1">
    <source>
        <dbReference type="SAM" id="Coils"/>
    </source>
</evidence>
<evidence type="ECO:0000313" key="4">
    <source>
        <dbReference type="Proteomes" id="UP000707731"/>
    </source>
</evidence>
<feature type="region of interest" description="Disordered" evidence="2">
    <location>
        <begin position="481"/>
        <end position="522"/>
    </location>
</feature>
<proteinExistence type="predicted"/>
<feature type="compositionally biased region" description="Polar residues" evidence="2">
    <location>
        <begin position="358"/>
        <end position="380"/>
    </location>
</feature>
<gene>
    <name evidence="3" type="ORF">IU449_28390</name>
</gene>
<evidence type="ECO:0000313" key="3">
    <source>
        <dbReference type="EMBL" id="MBF6358419.1"/>
    </source>
</evidence>